<dbReference type="Gene3D" id="3.30.200.20">
    <property type="entry name" value="Phosphorylase Kinase, domain 1"/>
    <property type="match status" value="1"/>
</dbReference>
<gene>
    <name evidence="8" type="ORF">SO694_00163028</name>
</gene>
<dbReference type="Pfam" id="PF00069">
    <property type="entry name" value="Pkinase"/>
    <property type="match status" value="1"/>
</dbReference>
<dbReference type="Pfam" id="PF07714">
    <property type="entry name" value="PK_Tyr_Ser-Thr"/>
    <property type="match status" value="1"/>
</dbReference>
<dbReference type="SUPFAM" id="SSF56112">
    <property type="entry name" value="Protein kinase-like (PK-like)"/>
    <property type="match status" value="1"/>
</dbReference>
<dbReference type="Gene3D" id="1.10.510.10">
    <property type="entry name" value="Transferase(Phosphotransferase) domain 1"/>
    <property type="match status" value="1"/>
</dbReference>
<dbReference type="InterPro" id="IPR011009">
    <property type="entry name" value="Kinase-like_dom_sf"/>
</dbReference>
<keyword evidence="2 4" id="KW-0547">Nucleotide-binding</keyword>
<reference evidence="8 9" key="1">
    <citation type="submission" date="2024-03" db="EMBL/GenBank/DDBJ databases">
        <title>Aureococcus anophagefferens CCMP1851 and Kratosvirus quantuckense: Draft genome of a second virus-susceptible host strain in the model system.</title>
        <authorList>
            <person name="Chase E."/>
            <person name="Truchon A.R."/>
            <person name="Schepens W."/>
            <person name="Wilhelm S.W."/>
        </authorList>
    </citation>
    <scope>NUCLEOTIDE SEQUENCE [LARGE SCALE GENOMIC DNA]</scope>
    <source>
        <strain evidence="8 9">CCMP1851</strain>
    </source>
</reference>
<name>A0ABR1G696_AURAN</name>
<keyword evidence="8" id="KW-0808">Transferase</keyword>
<dbReference type="EMBL" id="JBBJCI010000095">
    <property type="protein sequence ID" value="KAK7248512.1"/>
    <property type="molecule type" value="Genomic_DNA"/>
</dbReference>
<keyword evidence="9" id="KW-1185">Reference proteome</keyword>
<feature type="compositionally biased region" description="Low complexity" evidence="6">
    <location>
        <begin position="61"/>
        <end position="76"/>
    </location>
</feature>
<dbReference type="PROSITE" id="PS50011">
    <property type="entry name" value="PROTEIN_KINASE_DOM"/>
    <property type="match status" value="1"/>
</dbReference>
<dbReference type="PANTHER" id="PTHR44329">
    <property type="entry name" value="SERINE/THREONINE-PROTEIN KINASE TNNI3K-RELATED"/>
    <property type="match status" value="1"/>
</dbReference>
<evidence type="ECO:0000256" key="2">
    <source>
        <dbReference type="ARBA" id="ARBA00022741"/>
    </source>
</evidence>
<dbReference type="Proteomes" id="UP001363151">
    <property type="component" value="Unassembled WGS sequence"/>
</dbReference>
<dbReference type="InterPro" id="IPR000719">
    <property type="entry name" value="Prot_kinase_dom"/>
</dbReference>
<comment type="caution">
    <text evidence="8">The sequence shown here is derived from an EMBL/GenBank/DDBJ whole genome shotgun (WGS) entry which is preliminary data.</text>
</comment>
<dbReference type="SMART" id="SM00220">
    <property type="entry name" value="S_TKc"/>
    <property type="match status" value="1"/>
</dbReference>
<comment type="similarity">
    <text evidence="5">Belongs to the protein kinase superfamily.</text>
</comment>
<dbReference type="InterPro" id="IPR017441">
    <property type="entry name" value="Protein_kinase_ATP_BS"/>
</dbReference>
<feature type="binding site" evidence="4">
    <location>
        <position position="118"/>
    </location>
    <ligand>
        <name>ATP</name>
        <dbReference type="ChEBI" id="CHEBI:30616"/>
    </ligand>
</feature>
<evidence type="ECO:0000256" key="6">
    <source>
        <dbReference type="SAM" id="MobiDB-lite"/>
    </source>
</evidence>
<evidence type="ECO:0000256" key="1">
    <source>
        <dbReference type="ARBA" id="ARBA00022527"/>
    </source>
</evidence>
<evidence type="ECO:0000256" key="5">
    <source>
        <dbReference type="RuleBase" id="RU000304"/>
    </source>
</evidence>
<feature type="region of interest" description="Disordered" evidence="6">
    <location>
        <begin position="1"/>
        <end position="76"/>
    </location>
</feature>
<organism evidence="8 9">
    <name type="scientific">Aureococcus anophagefferens</name>
    <name type="common">Harmful bloom alga</name>
    <dbReference type="NCBI Taxonomy" id="44056"/>
    <lineage>
        <taxon>Eukaryota</taxon>
        <taxon>Sar</taxon>
        <taxon>Stramenopiles</taxon>
        <taxon>Ochrophyta</taxon>
        <taxon>Pelagophyceae</taxon>
        <taxon>Pelagomonadales</taxon>
        <taxon>Pelagomonadaceae</taxon>
        <taxon>Aureococcus</taxon>
    </lineage>
</organism>
<keyword evidence="3 4" id="KW-0067">ATP-binding</keyword>
<proteinExistence type="inferred from homology"/>
<dbReference type="InterPro" id="IPR001245">
    <property type="entry name" value="Ser-Thr/Tyr_kinase_cat_dom"/>
</dbReference>
<evidence type="ECO:0000313" key="9">
    <source>
        <dbReference type="Proteomes" id="UP001363151"/>
    </source>
</evidence>
<keyword evidence="8" id="KW-0418">Kinase</keyword>
<evidence type="ECO:0000313" key="8">
    <source>
        <dbReference type="EMBL" id="KAK7248512.1"/>
    </source>
</evidence>
<feature type="domain" description="Protein kinase" evidence="7">
    <location>
        <begin position="91"/>
        <end position="431"/>
    </location>
</feature>
<dbReference type="InterPro" id="IPR008271">
    <property type="entry name" value="Ser/Thr_kinase_AS"/>
</dbReference>
<feature type="compositionally biased region" description="Pro residues" evidence="6">
    <location>
        <begin position="51"/>
        <end position="60"/>
    </location>
</feature>
<protein>
    <submittedName>
        <fullName evidence="8">Protein kinase</fullName>
    </submittedName>
</protein>
<dbReference type="PANTHER" id="PTHR44329:SF289">
    <property type="entry name" value="SERINE_THREONINE-PROTEIN KINASE VIK"/>
    <property type="match status" value="1"/>
</dbReference>
<evidence type="ECO:0000256" key="4">
    <source>
        <dbReference type="PROSITE-ProRule" id="PRU10141"/>
    </source>
</evidence>
<dbReference type="GO" id="GO:0016301">
    <property type="term" value="F:kinase activity"/>
    <property type="evidence" value="ECO:0007669"/>
    <property type="project" value="UniProtKB-KW"/>
</dbReference>
<sequence>MRDAPLDESFTESLDVAPARDAPLDGSFLDLDYTTTRVTPPPPARSLEADAPPPPSPRPAAPMDQSSRSTSSMDQSLNPTSVLWEIQPDALEMTVELGRGSFGTVRLGRWRRARVAVKALSRDAAQLDARLFEREVELMASCHHPHIVQFFGYVTKPTLALVVEMMEGGTIEEHVPRKKPGARLCLRFCRDMASAVEYLHERRPEPILHRDLKPPNFLLSAARRVKLGDFGIARLHAHVGDGEVGAGAYGAGAALEKFDAVFDEARGIAETAPAKPMRRTTSWDMLKHALANPPDDGVGGSTKSVADEFDATLGGLTGNCGTVRFMAPEVASPAGESRRYGAAADIFSLALCFYFVWERVPPHVDGSVDGATDAATYLEALRGGARPAFRRTPGAVRDLVAAMWALDPRDRPSARDLGAALDAVRVSSPFGCVSRAPASGR</sequence>
<dbReference type="PROSITE" id="PS00107">
    <property type="entry name" value="PROTEIN_KINASE_ATP"/>
    <property type="match status" value="1"/>
</dbReference>
<dbReference type="InterPro" id="IPR051681">
    <property type="entry name" value="Ser/Thr_Kinases-Pseudokinases"/>
</dbReference>
<accession>A0ABR1G696</accession>
<evidence type="ECO:0000259" key="7">
    <source>
        <dbReference type="PROSITE" id="PS50011"/>
    </source>
</evidence>
<evidence type="ECO:0000256" key="3">
    <source>
        <dbReference type="ARBA" id="ARBA00022840"/>
    </source>
</evidence>
<keyword evidence="1 5" id="KW-0723">Serine/threonine-protein kinase</keyword>
<dbReference type="PROSITE" id="PS00108">
    <property type="entry name" value="PROTEIN_KINASE_ST"/>
    <property type="match status" value="1"/>
</dbReference>